<keyword evidence="4" id="KW-1185">Reference proteome</keyword>
<dbReference type="EMBL" id="JABFAC010000006">
    <property type="protein sequence ID" value="MBA0615738.1"/>
    <property type="molecule type" value="Genomic_DNA"/>
</dbReference>
<gene>
    <name evidence="3" type="ORF">Godav_015851</name>
</gene>
<dbReference type="Gene3D" id="3.60.21.10">
    <property type="match status" value="1"/>
</dbReference>
<dbReference type="SUPFAM" id="SSF56300">
    <property type="entry name" value="Metallo-dependent phosphatases"/>
    <property type="match status" value="1"/>
</dbReference>
<dbReference type="AlphaFoldDB" id="A0A7J8RPE3"/>
<dbReference type="Pfam" id="PF14008">
    <property type="entry name" value="Metallophos_C"/>
    <property type="match status" value="1"/>
</dbReference>
<dbReference type="InterPro" id="IPR025733">
    <property type="entry name" value="PAPs_C"/>
</dbReference>
<dbReference type="PANTHER" id="PTHR22953">
    <property type="entry name" value="ACID PHOSPHATASE RELATED"/>
    <property type="match status" value="1"/>
</dbReference>
<evidence type="ECO:0000256" key="1">
    <source>
        <dbReference type="ARBA" id="ARBA00022729"/>
    </source>
</evidence>
<keyword evidence="1" id="KW-0732">Signal</keyword>
<dbReference type="InterPro" id="IPR039331">
    <property type="entry name" value="PAPs-like"/>
</dbReference>
<dbReference type="InterPro" id="IPR029052">
    <property type="entry name" value="Metallo-depent_PP-like"/>
</dbReference>
<proteinExistence type="predicted"/>
<evidence type="ECO:0000313" key="4">
    <source>
        <dbReference type="Proteomes" id="UP000593561"/>
    </source>
</evidence>
<sequence length="108" mass="12334">MEGRLMLLSSEFSVSNLKYKVQLSSGERYPVPDKSTPVYITVGDGGNQEGLAGRFLDPQPEYSAFREASYGHSTLEIQNRTHAFYHWNRNDDGKKVATDSFVLHNQYW</sequence>
<evidence type="ECO:0000313" key="3">
    <source>
        <dbReference type="EMBL" id="MBA0615738.1"/>
    </source>
</evidence>
<comment type="caution">
    <text evidence="3">The sequence shown here is derived from an EMBL/GenBank/DDBJ whole genome shotgun (WGS) entry which is preliminary data.</text>
</comment>
<accession>A0A7J8RPE3</accession>
<reference evidence="3 4" key="1">
    <citation type="journal article" date="2019" name="Genome Biol. Evol.">
        <title>Insights into the evolution of the New World diploid cottons (Gossypium, subgenus Houzingenia) based on genome sequencing.</title>
        <authorList>
            <person name="Grover C.E."/>
            <person name="Arick M.A. 2nd"/>
            <person name="Thrash A."/>
            <person name="Conover J.L."/>
            <person name="Sanders W.S."/>
            <person name="Peterson D.G."/>
            <person name="Frelichowski J.E."/>
            <person name="Scheffler J.A."/>
            <person name="Scheffler B.E."/>
            <person name="Wendel J.F."/>
        </authorList>
    </citation>
    <scope>NUCLEOTIDE SEQUENCE [LARGE SCALE GENOMIC DNA]</scope>
    <source>
        <strain evidence="3">27</strain>
        <tissue evidence="3">Leaf</tissue>
    </source>
</reference>
<dbReference type="Proteomes" id="UP000593561">
    <property type="component" value="Unassembled WGS sequence"/>
</dbReference>
<feature type="domain" description="Purple acid phosphatase C-terminal" evidence="2">
    <location>
        <begin position="37"/>
        <end position="96"/>
    </location>
</feature>
<evidence type="ECO:0000259" key="2">
    <source>
        <dbReference type="Pfam" id="PF14008"/>
    </source>
</evidence>
<organism evidence="3 4">
    <name type="scientific">Gossypium davidsonii</name>
    <name type="common">Davidson's cotton</name>
    <name type="synonym">Gossypium klotzschianum subsp. davidsonii</name>
    <dbReference type="NCBI Taxonomy" id="34287"/>
    <lineage>
        <taxon>Eukaryota</taxon>
        <taxon>Viridiplantae</taxon>
        <taxon>Streptophyta</taxon>
        <taxon>Embryophyta</taxon>
        <taxon>Tracheophyta</taxon>
        <taxon>Spermatophyta</taxon>
        <taxon>Magnoliopsida</taxon>
        <taxon>eudicotyledons</taxon>
        <taxon>Gunneridae</taxon>
        <taxon>Pentapetalae</taxon>
        <taxon>rosids</taxon>
        <taxon>malvids</taxon>
        <taxon>Malvales</taxon>
        <taxon>Malvaceae</taxon>
        <taxon>Malvoideae</taxon>
        <taxon>Gossypium</taxon>
    </lineage>
</organism>
<name>A0A7J8RPE3_GOSDV</name>
<protein>
    <recommendedName>
        <fullName evidence="2">Purple acid phosphatase C-terminal domain-containing protein</fullName>
    </recommendedName>
</protein>
<dbReference type="PANTHER" id="PTHR22953:SF55">
    <property type="entry name" value="BIFUNCTIONAL PURPLE ACID PHOSPHATASE 26"/>
    <property type="match status" value="1"/>
</dbReference>
<dbReference type="GO" id="GO:0003993">
    <property type="term" value="F:acid phosphatase activity"/>
    <property type="evidence" value="ECO:0007669"/>
    <property type="project" value="InterPro"/>
</dbReference>